<keyword evidence="2" id="KW-0732">Signal</keyword>
<keyword evidence="4" id="KW-1185">Reference proteome</keyword>
<feature type="signal peptide" evidence="2">
    <location>
        <begin position="1"/>
        <end position="31"/>
    </location>
</feature>
<name>A0AAD7GL47_MYCRO</name>
<dbReference type="EMBL" id="JARKIE010000049">
    <property type="protein sequence ID" value="KAJ7692936.1"/>
    <property type="molecule type" value="Genomic_DNA"/>
</dbReference>
<gene>
    <name evidence="3" type="ORF">B0H17DRAFT_1132908</name>
</gene>
<feature type="chain" id="PRO_5041992634" evidence="2">
    <location>
        <begin position="32"/>
        <end position="228"/>
    </location>
</feature>
<reference evidence="3" key="1">
    <citation type="submission" date="2023-03" db="EMBL/GenBank/DDBJ databases">
        <title>Massive genome expansion in bonnet fungi (Mycena s.s.) driven by repeated elements and novel gene families across ecological guilds.</title>
        <authorList>
            <consortium name="Lawrence Berkeley National Laboratory"/>
            <person name="Harder C.B."/>
            <person name="Miyauchi S."/>
            <person name="Viragh M."/>
            <person name="Kuo A."/>
            <person name="Thoen E."/>
            <person name="Andreopoulos B."/>
            <person name="Lu D."/>
            <person name="Skrede I."/>
            <person name="Drula E."/>
            <person name="Henrissat B."/>
            <person name="Morin E."/>
            <person name="Kohler A."/>
            <person name="Barry K."/>
            <person name="LaButti K."/>
            <person name="Morin E."/>
            <person name="Salamov A."/>
            <person name="Lipzen A."/>
            <person name="Mereny Z."/>
            <person name="Hegedus B."/>
            <person name="Baldrian P."/>
            <person name="Stursova M."/>
            <person name="Weitz H."/>
            <person name="Taylor A."/>
            <person name="Grigoriev I.V."/>
            <person name="Nagy L.G."/>
            <person name="Martin F."/>
            <person name="Kauserud H."/>
        </authorList>
    </citation>
    <scope>NUCLEOTIDE SEQUENCE</scope>
    <source>
        <strain evidence="3">CBHHK067</strain>
    </source>
</reference>
<dbReference type="Proteomes" id="UP001221757">
    <property type="component" value="Unassembled WGS sequence"/>
</dbReference>
<dbReference type="AlphaFoldDB" id="A0AAD7GL47"/>
<evidence type="ECO:0000256" key="2">
    <source>
        <dbReference type="SAM" id="SignalP"/>
    </source>
</evidence>
<evidence type="ECO:0000313" key="3">
    <source>
        <dbReference type="EMBL" id="KAJ7692936.1"/>
    </source>
</evidence>
<organism evidence="3 4">
    <name type="scientific">Mycena rosella</name>
    <name type="common">Pink bonnet</name>
    <name type="synonym">Agaricus rosellus</name>
    <dbReference type="NCBI Taxonomy" id="1033263"/>
    <lineage>
        <taxon>Eukaryota</taxon>
        <taxon>Fungi</taxon>
        <taxon>Dikarya</taxon>
        <taxon>Basidiomycota</taxon>
        <taxon>Agaricomycotina</taxon>
        <taxon>Agaricomycetes</taxon>
        <taxon>Agaricomycetidae</taxon>
        <taxon>Agaricales</taxon>
        <taxon>Marasmiineae</taxon>
        <taxon>Mycenaceae</taxon>
        <taxon>Mycena</taxon>
    </lineage>
</organism>
<proteinExistence type="predicted"/>
<comment type="caution">
    <text evidence="3">The sequence shown here is derived from an EMBL/GenBank/DDBJ whole genome shotgun (WGS) entry which is preliminary data.</text>
</comment>
<accession>A0AAD7GL47</accession>
<protein>
    <submittedName>
        <fullName evidence="3">Uncharacterized protein</fullName>
    </submittedName>
</protein>
<evidence type="ECO:0000256" key="1">
    <source>
        <dbReference type="SAM" id="MobiDB-lite"/>
    </source>
</evidence>
<feature type="region of interest" description="Disordered" evidence="1">
    <location>
        <begin position="200"/>
        <end position="228"/>
    </location>
</feature>
<sequence length="228" mass="25504">MSKMVQRQPSCHLFSLIKVSLFIALVKLAASHPPQVELPDRSVALITSALGLFPTRAIGPDSNYYTGFMGCSLRRASSVSVSNDTNYVPDGLRVIHAQRDTRQGASLRTIKPAQPANDFLLTYRWVIAQVDFHVYPPFGLPERHYYVRAPVLFRRICTSETRRKCLTLHKDFGVILTPLEESYSKGQLWVLATQPYPSAADPRAAEAAEQNFVNGEADDAEQEKEVPQ</sequence>
<evidence type="ECO:0000313" key="4">
    <source>
        <dbReference type="Proteomes" id="UP001221757"/>
    </source>
</evidence>